<dbReference type="EMBL" id="JEMT01018284">
    <property type="protein sequence ID" value="EXX66812.1"/>
    <property type="molecule type" value="Genomic_DNA"/>
</dbReference>
<evidence type="ECO:0000313" key="4">
    <source>
        <dbReference type="EMBL" id="EXX66812.1"/>
    </source>
</evidence>
<dbReference type="OrthoDB" id="5588846at2759"/>
<accession>A0A015JBA2</accession>
<dbReference type="PANTHER" id="PTHR46809:SF2">
    <property type="entry name" value="GH21273P"/>
    <property type="match status" value="1"/>
</dbReference>
<comment type="caution">
    <text evidence="4">The sequence shown here is derived from an EMBL/GenBank/DDBJ whole genome shotgun (WGS) entry which is preliminary data.</text>
</comment>
<proteinExistence type="predicted"/>
<dbReference type="InterPro" id="IPR036300">
    <property type="entry name" value="MIR_dom_sf"/>
</dbReference>
<evidence type="ECO:0000256" key="2">
    <source>
        <dbReference type="ARBA" id="ARBA00022737"/>
    </source>
</evidence>
<keyword evidence="5" id="KW-1185">Reference proteome</keyword>
<feature type="domain" description="MIR" evidence="3">
    <location>
        <begin position="156"/>
        <end position="212"/>
    </location>
</feature>
<evidence type="ECO:0000259" key="3">
    <source>
        <dbReference type="PROSITE" id="PS50919"/>
    </source>
</evidence>
<dbReference type="AlphaFoldDB" id="A0A015JBA2"/>
<name>A0A015JBA2_RHIIW</name>
<keyword evidence="2" id="KW-0677">Repeat</keyword>
<dbReference type="Proteomes" id="UP000022910">
    <property type="component" value="Unassembled WGS sequence"/>
</dbReference>
<gene>
    <name evidence="4" type="ORF">RirG_120170</name>
</gene>
<dbReference type="Pfam" id="PF02815">
    <property type="entry name" value="MIR"/>
    <property type="match status" value="1"/>
</dbReference>
<sequence length="349" mass="40029">MGDLPPRYDGTLHPEVWVQDLRFFCALRGIHDQATVLSIAILRIDHNILIPRDIDSFNSLVSVLKDHVTHSVFRAVSLEKLNKLKCESNGDISKFIAKFTSLSSNANITDQEEKKSYLLRNMPNDIVRDVLRSRIEKLNSFDKVIETFKDVMLEHRRQVRYGSKIALKHVVTGRFLSCIKGMRYDTGFKQHMAFCNSWQPDKLQDLWIVIPACEQHVKSGNPVPFNSVIGLKHQQSGLNLHSHDIDSPPTKSPVTKQQEVTCYGRVMEWNGHDGPPDVNDNWLLQRHSTTSNYDNSGYWEVGDIISLRHTNTKRSLSSHDFMMNNGFQEVTCHADGHEENHKEKILMKS</sequence>
<protein>
    <submittedName>
        <fullName evidence="4">Pmt1p</fullName>
    </submittedName>
</protein>
<dbReference type="InterPro" id="IPR016093">
    <property type="entry name" value="MIR_motif"/>
</dbReference>
<dbReference type="SUPFAM" id="SSF82109">
    <property type="entry name" value="MIR domain"/>
    <property type="match status" value="2"/>
</dbReference>
<feature type="domain" description="MIR" evidence="3">
    <location>
        <begin position="220"/>
        <end position="287"/>
    </location>
</feature>
<dbReference type="Gene3D" id="2.80.10.50">
    <property type="match status" value="2"/>
</dbReference>
<dbReference type="CDD" id="cd23263">
    <property type="entry name" value="beta-trefoil_MIR"/>
    <property type="match status" value="1"/>
</dbReference>
<reference evidence="4 5" key="1">
    <citation type="submission" date="2014-02" db="EMBL/GenBank/DDBJ databases">
        <title>Single nucleus genome sequencing reveals high similarity among nuclei of an endomycorrhizal fungus.</title>
        <authorList>
            <person name="Lin K."/>
            <person name="Geurts R."/>
            <person name="Zhang Z."/>
            <person name="Limpens E."/>
            <person name="Saunders D.G."/>
            <person name="Mu D."/>
            <person name="Pang E."/>
            <person name="Cao H."/>
            <person name="Cha H."/>
            <person name="Lin T."/>
            <person name="Zhou Q."/>
            <person name="Shang Y."/>
            <person name="Li Y."/>
            <person name="Ivanov S."/>
            <person name="Sharma T."/>
            <person name="Velzen R.V."/>
            <person name="Ruijter N.D."/>
            <person name="Aanen D.K."/>
            <person name="Win J."/>
            <person name="Kamoun S."/>
            <person name="Bisseling T."/>
            <person name="Huang S."/>
        </authorList>
    </citation>
    <scope>NUCLEOTIDE SEQUENCE [LARGE SCALE GENOMIC DNA]</scope>
    <source>
        <strain evidence="5">DAOM197198w</strain>
    </source>
</reference>
<dbReference type="PROSITE" id="PS50919">
    <property type="entry name" value="MIR"/>
    <property type="match status" value="2"/>
</dbReference>
<keyword evidence="1" id="KW-0732">Signal</keyword>
<organism evidence="4 5">
    <name type="scientific">Rhizophagus irregularis (strain DAOM 197198w)</name>
    <name type="common">Glomus intraradices</name>
    <dbReference type="NCBI Taxonomy" id="1432141"/>
    <lineage>
        <taxon>Eukaryota</taxon>
        <taxon>Fungi</taxon>
        <taxon>Fungi incertae sedis</taxon>
        <taxon>Mucoromycota</taxon>
        <taxon>Glomeromycotina</taxon>
        <taxon>Glomeromycetes</taxon>
        <taxon>Glomerales</taxon>
        <taxon>Glomeraceae</taxon>
        <taxon>Rhizophagus</taxon>
    </lineage>
</organism>
<dbReference type="SMART" id="SM00472">
    <property type="entry name" value="MIR"/>
    <property type="match status" value="3"/>
</dbReference>
<dbReference type="PANTHER" id="PTHR46809">
    <property type="entry name" value="STROMAL CELL-DERIVED FACTOR 2-LIKE PROTEIN"/>
    <property type="match status" value="1"/>
</dbReference>
<evidence type="ECO:0000256" key="1">
    <source>
        <dbReference type="ARBA" id="ARBA00022729"/>
    </source>
</evidence>
<evidence type="ECO:0000313" key="5">
    <source>
        <dbReference type="Proteomes" id="UP000022910"/>
    </source>
</evidence>